<protein>
    <submittedName>
        <fullName evidence="2">PQQ-dependent sugar dehydrogenase</fullName>
    </submittedName>
</protein>
<evidence type="ECO:0000259" key="1">
    <source>
        <dbReference type="Pfam" id="PF07995"/>
    </source>
</evidence>
<dbReference type="InterPro" id="IPR011042">
    <property type="entry name" value="6-blade_b-propeller_TolB-like"/>
</dbReference>
<dbReference type="Pfam" id="PF07995">
    <property type="entry name" value="GSDH"/>
    <property type="match status" value="1"/>
</dbReference>
<evidence type="ECO:0000313" key="3">
    <source>
        <dbReference type="Proteomes" id="UP001221597"/>
    </source>
</evidence>
<dbReference type="PANTHER" id="PTHR19328:SF13">
    <property type="entry name" value="HIPL1 PROTEIN"/>
    <property type="match status" value="1"/>
</dbReference>
<feature type="domain" description="Glucose/Sorbosone dehydrogenase" evidence="1">
    <location>
        <begin position="44"/>
        <end position="336"/>
    </location>
</feature>
<name>A0ABY8IX13_9BACI</name>
<accession>A0ABY8IX13</accession>
<sequence length="351" mass="38812">MRILLSCLLMLLFVIGCQPESEQSKQGEKPSEVTDGVEEVVTNLQSPWDIEEHKGTFFITERKGQIVSWSEEQGLNRVKVETKQDIAQIGEGGLLGFKLAPHFSESNQAFAYHTYKEDGQNKNRIIIIEYKNDQWSETDVILEGIPGANFHNGGRIEIGPDQKLYVTTGDSLDSELAQDKASLAGKILRINLDGSVPEDNPFEGSYVYSYGHRNPQGLAWDEEGQLYASEHGPDHHDEVNVINPGGNYGWPKIVGGEKAEGMQLPIYQTGQSTWAPSGIAVFNEKLYIASLRGTAMRTLSLNGQNPAVAADGYGRIRDVEKVGGSLYFITNNTDGRGNPDEEDDRLLRLVP</sequence>
<dbReference type="RefSeq" id="WP_283076571.1">
    <property type="nucleotide sequence ID" value="NZ_CP121671.1"/>
</dbReference>
<dbReference type="PANTHER" id="PTHR19328">
    <property type="entry name" value="HEDGEHOG-INTERACTING PROTEIN"/>
    <property type="match status" value="1"/>
</dbReference>
<dbReference type="PROSITE" id="PS51257">
    <property type="entry name" value="PROKAR_LIPOPROTEIN"/>
    <property type="match status" value="1"/>
</dbReference>
<gene>
    <name evidence="2" type="ORF">P9989_19835</name>
</gene>
<reference evidence="2 3" key="1">
    <citation type="submission" date="2023-04" db="EMBL/GenBank/DDBJ databases">
        <title>Genome sequence of Halobacillus naozhouensis KACC 21980.</title>
        <authorList>
            <person name="Kim S."/>
            <person name="Heo J."/>
            <person name="Kwon S.-W."/>
        </authorList>
    </citation>
    <scope>NUCLEOTIDE SEQUENCE [LARGE SCALE GENOMIC DNA]</scope>
    <source>
        <strain evidence="2 3">KCTC 13234</strain>
    </source>
</reference>
<dbReference type="EMBL" id="CP121671">
    <property type="protein sequence ID" value="WFT74575.1"/>
    <property type="molecule type" value="Genomic_DNA"/>
</dbReference>
<dbReference type="SUPFAM" id="SSF50952">
    <property type="entry name" value="Soluble quinoprotein glucose dehydrogenase"/>
    <property type="match status" value="1"/>
</dbReference>
<evidence type="ECO:0000313" key="2">
    <source>
        <dbReference type="EMBL" id="WFT74575.1"/>
    </source>
</evidence>
<proteinExistence type="predicted"/>
<dbReference type="InterPro" id="IPR012938">
    <property type="entry name" value="Glc/Sorbosone_DH"/>
</dbReference>
<dbReference type="InterPro" id="IPR011041">
    <property type="entry name" value="Quinoprot_gluc/sorb_DH_b-prop"/>
</dbReference>
<dbReference type="Proteomes" id="UP001221597">
    <property type="component" value="Chromosome"/>
</dbReference>
<dbReference type="Gene3D" id="2.120.10.30">
    <property type="entry name" value="TolB, C-terminal domain"/>
    <property type="match status" value="1"/>
</dbReference>
<organism evidence="2 3">
    <name type="scientific">Halobacillus naozhouensis</name>
    <dbReference type="NCBI Taxonomy" id="554880"/>
    <lineage>
        <taxon>Bacteria</taxon>
        <taxon>Bacillati</taxon>
        <taxon>Bacillota</taxon>
        <taxon>Bacilli</taxon>
        <taxon>Bacillales</taxon>
        <taxon>Bacillaceae</taxon>
        <taxon>Halobacillus</taxon>
    </lineage>
</organism>
<keyword evidence="3" id="KW-1185">Reference proteome</keyword>